<protein>
    <submittedName>
        <fullName evidence="2">Glyoxalase/bleomycin resistance protein/dioxygenase</fullName>
    </submittedName>
</protein>
<organism evidence="2">
    <name type="scientific">Brucella pinnipedialis M292/94/1</name>
    <dbReference type="NCBI Taxonomy" id="520462"/>
    <lineage>
        <taxon>Bacteria</taxon>
        <taxon>Pseudomonadati</taxon>
        <taxon>Pseudomonadota</taxon>
        <taxon>Alphaproteobacteria</taxon>
        <taxon>Hyphomicrobiales</taxon>
        <taxon>Brucellaceae</taxon>
        <taxon>Brucella/Ochrobactrum group</taxon>
        <taxon>Brucella</taxon>
    </lineage>
</organism>
<dbReference type="InterPro" id="IPR004360">
    <property type="entry name" value="Glyas_Fos-R_dOase_dom"/>
</dbReference>
<dbReference type="EMBL" id="EQ999534">
    <property type="protein sequence ID" value="EEZ29142.1"/>
    <property type="molecule type" value="Genomic_DNA"/>
</dbReference>
<dbReference type="PANTHER" id="PTHR33993">
    <property type="entry name" value="GLYOXALASE-RELATED"/>
    <property type="match status" value="1"/>
</dbReference>
<dbReference type="Gene3D" id="3.10.180.10">
    <property type="entry name" value="2,3-Dihydroxybiphenyl 1,2-Dioxygenase, domain 1"/>
    <property type="match status" value="2"/>
</dbReference>
<feature type="domain" description="VOC" evidence="1">
    <location>
        <begin position="143"/>
        <end position="257"/>
    </location>
</feature>
<dbReference type="InterPro" id="IPR037523">
    <property type="entry name" value="VOC_core"/>
</dbReference>
<sequence length="259" mass="27482">MKNGGSPFVWYELMTSDAKQAQDFYSKVIGWTAKDAGMPGMKHTLFDALGCTIAGMMALSDLPGEGCMDARPGWLGYIGVADVDAAAEKVMAEGGKILRAAGDIPGVGRFAVAADPQGAVFSLYSPKADMEPPADFGSRKVGHPSWHELYARDGEAVFPFYEKVFGWKLSRDFDMGSMGKYKVFSVDGADMGGIMTAPPGAENGWGFYFMVDGVGAAAARIKSLGGTVLAGPMEVPNGEWVIKCCDPQNVSFSLVSAKE</sequence>
<dbReference type="InterPro" id="IPR052164">
    <property type="entry name" value="Anthracycline_SecMetBiosynth"/>
</dbReference>
<dbReference type="GO" id="GO:0051213">
    <property type="term" value="F:dioxygenase activity"/>
    <property type="evidence" value="ECO:0007669"/>
    <property type="project" value="UniProtKB-KW"/>
</dbReference>
<dbReference type="PANTHER" id="PTHR33993:SF14">
    <property type="entry name" value="GB|AAF24581.1"/>
    <property type="match status" value="1"/>
</dbReference>
<keyword evidence="2" id="KW-0223">Dioxygenase</keyword>
<dbReference type="InterPro" id="IPR029068">
    <property type="entry name" value="Glyas_Bleomycin-R_OHBP_Dase"/>
</dbReference>
<feature type="domain" description="VOC" evidence="1">
    <location>
        <begin position="7"/>
        <end position="126"/>
    </location>
</feature>
<gene>
    <name evidence="2" type="ORF">BALG_02495</name>
</gene>
<reference evidence="2" key="1">
    <citation type="submission" date="2009-01" db="EMBL/GenBank/DDBJ databases">
        <title>The Genome Sequence of Brucella pinnipedialis M292/94/1.</title>
        <authorList>
            <consortium name="The Broad Institute Genome Sequencing Platform"/>
            <person name="Ward D."/>
            <person name="Young S.K."/>
            <person name="Kodira C.D."/>
            <person name="Zeng Q."/>
            <person name="Koehrsen M."/>
            <person name="Alvarado L."/>
            <person name="Berlin A."/>
            <person name="Borenstein D."/>
            <person name="Chen Z."/>
            <person name="Engels R."/>
            <person name="Freedman E."/>
            <person name="Gellesch M."/>
            <person name="Goldberg J."/>
            <person name="Griggs A."/>
            <person name="Gujja S."/>
            <person name="Heiman D."/>
            <person name="Hepburn T."/>
            <person name="Howarth C."/>
            <person name="Jen D."/>
            <person name="Larson L."/>
            <person name="Lewis B."/>
            <person name="Mehta T."/>
            <person name="Park D."/>
            <person name="Pearson M."/>
            <person name="Roberts A."/>
            <person name="Saif S."/>
            <person name="Shea T."/>
            <person name="Shenoy N."/>
            <person name="Sisk P."/>
            <person name="Stolte C."/>
            <person name="Sykes S."/>
            <person name="Walk T."/>
            <person name="White J."/>
            <person name="Yandava C."/>
            <person name="Whatmore A.M."/>
            <person name="Perrett L.L."/>
            <person name="O'Callaghan D."/>
            <person name="Nusbaum C."/>
            <person name="Galagan J."/>
            <person name="Birren B."/>
        </authorList>
    </citation>
    <scope>NUCLEOTIDE SEQUENCE [LARGE SCALE GENOMIC DNA]</scope>
    <source>
        <strain evidence="2">M292/94/1</strain>
    </source>
</reference>
<dbReference type="HOGENOM" id="CLU_069623_3_0_5"/>
<keyword evidence="2" id="KW-0560">Oxidoreductase</keyword>
<dbReference type="PROSITE" id="PS51819">
    <property type="entry name" value="VOC"/>
    <property type="match status" value="2"/>
</dbReference>
<dbReference type="CDD" id="cd07247">
    <property type="entry name" value="SgaA_N_like"/>
    <property type="match status" value="2"/>
</dbReference>
<evidence type="ECO:0000313" key="2">
    <source>
        <dbReference type="EMBL" id="EEZ29142.1"/>
    </source>
</evidence>
<accession>A0A0E1X7F8</accession>
<dbReference type="SUPFAM" id="SSF54593">
    <property type="entry name" value="Glyoxalase/Bleomycin resistance protein/Dihydroxybiphenyl dioxygenase"/>
    <property type="match status" value="2"/>
</dbReference>
<dbReference type="AlphaFoldDB" id="A0A0E1X7F8"/>
<evidence type="ECO:0000259" key="1">
    <source>
        <dbReference type="PROSITE" id="PS51819"/>
    </source>
</evidence>
<dbReference type="GeneID" id="93015373"/>
<proteinExistence type="predicted"/>
<name>A0A0E1X7F8_9HYPH</name>
<dbReference type="RefSeq" id="WP_002966146.1">
    <property type="nucleotide sequence ID" value="NZ_EQ999534.1"/>
</dbReference>
<dbReference type="Proteomes" id="UP000004659">
    <property type="component" value="Unassembled WGS sequence"/>
</dbReference>
<dbReference type="Pfam" id="PF00903">
    <property type="entry name" value="Glyoxalase"/>
    <property type="match status" value="2"/>
</dbReference>